<dbReference type="SUPFAM" id="SSF48403">
    <property type="entry name" value="Ankyrin repeat"/>
    <property type="match status" value="1"/>
</dbReference>
<evidence type="ECO:0000256" key="3">
    <source>
        <dbReference type="PROSITE-ProRule" id="PRU00023"/>
    </source>
</evidence>
<keyword evidence="6" id="KW-1185">Reference proteome</keyword>
<comment type="caution">
    <text evidence="5">The sequence shown here is derived from an EMBL/GenBank/DDBJ whole genome shotgun (WGS) entry which is preliminary data.</text>
</comment>
<proteinExistence type="predicted"/>
<dbReference type="InterPro" id="IPR036770">
    <property type="entry name" value="Ankyrin_rpt-contain_sf"/>
</dbReference>
<dbReference type="PANTHER" id="PTHR24173">
    <property type="entry name" value="ANKYRIN REPEAT CONTAINING"/>
    <property type="match status" value="1"/>
</dbReference>
<evidence type="ECO:0000313" key="5">
    <source>
        <dbReference type="EMBL" id="KAL2050485.1"/>
    </source>
</evidence>
<dbReference type="InterPro" id="IPR002110">
    <property type="entry name" value="Ankyrin_rpt"/>
</dbReference>
<evidence type="ECO:0000313" key="6">
    <source>
        <dbReference type="Proteomes" id="UP001590951"/>
    </source>
</evidence>
<accession>A0ABR4AYD2</accession>
<dbReference type="Pfam" id="PF12796">
    <property type="entry name" value="Ank_2"/>
    <property type="match status" value="1"/>
</dbReference>
<evidence type="ECO:0000256" key="1">
    <source>
        <dbReference type="ARBA" id="ARBA00022737"/>
    </source>
</evidence>
<dbReference type="PROSITE" id="PS50088">
    <property type="entry name" value="ANK_REPEAT"/>
    <property type="match status" value="3"/>
</dbReference>
<dbReference type="PANTHER" id="PTHR24173:SF83">
    <property type="entry name" value="SOCS BOX DOMAIN-CONTAINING PROTEIN"/>
    <property type="match status" value="1"/>
</dbReference>
<reference evidence="5 6" key="1">
    <citation type="submission" date="2024-09" db="EMBL/GenBank/DDBJ databases">
        <title>Rethinking Asexuality: The Enigmatic Case of Functional Sexual Genes in Lepraria (Stereocaulaceae).</title>
        <authorList>
            <person name="Doellman M."/>
            <person name="Sun Y."/>
            <person name="Barcenas-Pena A."/>
            <person name="Lumbsch H.T."/>
            <person name="Grewe F."/>
        </authorList>
    </citation>
    <scope>NUCLEOTIDE SEQUENCE [LARGE SCALE GENOMIC DNA]</scope>
    <source>
        <strain evidence="5 6">Grewe 0041</strain>
    </source>
</reference>
<dbReference type="Gene3D" id="1.25.40.20">
    <property type="entry name" value="Ankyrin repeat-containing domain"/>
    <property type="match status" value="2"/>
</dbReference>
<organism evidence="5 6">
    <name type="scientific">Lepraria finkii</name>
    <dbReference type="NCBI Taxonomy" id="1340010"/>
    <lineage>
        <taxon>Eukaryota</taxon>
        <taxon>Fungi</taxon>
        <taxon>Dikarya</taxon>
        <taxon>Ascomycota</taxon>
        <taxon>Pezizomycotina</taxon>
        <taxon>Lecanoromycetes</taxon>
        <taxon>OSLEUM clade</taxon>
        <taxon>Lecanoromycetidae</taxon>
        <taxon>Lecanorales</taxon>
        <taxon>Lecanorineae</taxon>
        <taxon>Stereocaulaceae</taxon>
        <taxon>Lepraria</taxon>
    </lineage>
</organism>
<dbReference type="Proteomes" id="UP001590951">
    <property type="component" value="Unassembled WGS sequence"/>
</dbReference>
<dbReference type="PRINTS" id="PR01415">
    <property type="entry name" value="ANKYRIN"/>
</dbReference>
<name>A0ABR4AYD2_9LECA</name>
<gene>
    <name evidence="5" type="ORF">ABVK25_009319</name>
</gene>
<keyword evidence="2 3" id="KW-0040">ANK repeat</keyword>
<feature type="repeat" description="ANK" evidence="3">
    <location>
        <begin position="69"/>
        <end position="101"/>
    </location>
</feature>
<dbReference type="Pfam" id="PF00023">
    <property type="entry name" value="Ank"/>
    <property type="match status" value="1"/>
</dbReference>
<evidence type="ECO:0000256" key="4">
    <source>
        <dbReference type="SAM" id="MobiDB-lite"/>
    </source>
</evidence>
<feature type="region of interest" description="Disordered" evidence="4">
    <location>
        <begin position="291"/>
        <end position="312"/>
    </location>
</feature>
<protein>
    <recommendedName>
        <fullName evidence="7">Ankyrin repeat domain-containing protein 54</fullName>
    </recommendedName>
</protein>
<dbReference type="SMART" id="SM00248">
    <property type="entry name" value="ANK"/>
    <property type="match status" value="4"/>
</dbReference>
<sequence>MDDGSTSLHDAAFRGQAEFVKLLISGGSNLETKKDEESTALHCAPSRGCTEVVKLLINAGAHLKAKRNDGPTALHDLARGGQVSITSELLKAGTQVNARGNDGTTALHRCDSTETVQLLLQNGAETEIRSSTKSALTDHAGSRLISSILQSSHSTGVTSSGANLENNTICDQNMQFDVDIPDLPFGSTSSPLNVGPRTVHPDEPSPEHYVSCERDNILQIIMAEAPSPHSTGPRDSRLACPVFDPPMLIIIRRAWKPSNEHDDCVGNADLMEFEVYDWPMQDLGNTFLHGNINSPEDTDIEDDTNTREPSTSQPAFINAIGVLTHTQKLQIFHTVRKTLSMEVSDICERIQKRSTTYGMTLEERAVFNYYRTLRGKSTVE</sequence>
<evidence type="ECO:0008006" key="7">
    <source>
        <dbReference type="Google" id="ProtNLM"/>
    </source>
</evidence>
<feature type="repeat" description="ANK" evidence="3">
    <location>
        <begin position="36"/>
        <end position="68"/>
    </location>
</feature>
<dbReference type="EMBL" id="JBHFEH010000047">
    <property type="protein sequence ID" value="KAL2050485.1"/>
    <property type="molecule type" value="Genomic_DNA"/>
</dbReference>
<dbReference type="PROSITE" id="PS50297">
    <property type="entry name" value="ANK_REP_REGION"/>
    <property type="match status" value="3"/>
</dbReference>
<evidence type="ECO:0000256" key="2">
    <source>
        <dbReference type="ARBA" id="ARBA00023043"/>
    </source>
</evidence>
<feature type="repeat" description="ANK" evidence="3">
    <location>
        <begin position="3"/>
        <end position="35"/>
    </location>
</feature>
<keyword evidence="1" id="KW-0677">Repeat</keyword>